<keyword evidence="5" id="KW-1185">Reference proteome</keyword>
<dbReference type="Proteomes" id="UP000001555">
    <property type="component" value="Unassembled WGS sequence"/>
</dbReference>
<feature type="region of interest" description="Disordered" evidence="1">
    <location>
        <begin position="19"/>
        <end position="40"/>
    </location>
</feature>
<dbReference type="InParanoid" id="B7QEM4"/>
<evidence type="ECO:0000256" key="1">
    <source>
        <dbReference type="SAM" id="MobiDB-lite"/>
    </source>
</evidence>
<reference evidence="3 5" key="1">
    <citation type="submission" date="2008-03" db="EMBL/GenBank/DDBJ databases">
        <title>Annotation of Ixodes scapularis.</title>
        <authorList>
            <consortium name="Ixodes scapularis Genome Project Consortium"/>
            <person name="Caler E."/>
            <person name="Hannick L.I."/>
            <person name="Bidwell S."/>
            <person name="Joardar V."/>
            <person name="Thiagarajan M."/>
            <person name="Amedeo P."/>
            <person name="Galinsky K.J."/>
            <person name="Schobel S."/>
            <person name="Inman J."/>
            <person name="Hostetler J."/>
            <person name="Miller J."/>
            <person name="Hammond M."/>
            <person name="Megy K."/>
            <person name="Lawson D."/>
            <person name="Kodira C."/>
            <person name="Sutton G."/>
            <person name="Meyer J."/>
            <person name="Hill C.A."/>
            <person name="Birren B."/>
            <person name="Nene V."/>
            <person name="Collins F."/>
            <person name="Alarcon-Chaidez F."/>
            <person name="Wikel S."/>
            <person name="Strausberg R."/>
        </authorList>
    </citation>
    <scope>NUCLEOTIDE SEQUENCE [LARGE SCALE GENOMIC DNA]</scope>
    <source>
        <strain evidence="5">Wikel</strain>
        <strain evidence="3">Wikel colony</strain>
    </source>
</reference>
<feature type="signal peptide" evidence="2">
    <location>
        <begin position="1"/>
        <end position="18"/>
    </location>
</feature>
<dbReference type="HOGENOM" id="CLU_1724354_0_0_1"/>
<reference evidence="4" key="2">
    <citation type="submission" date="2020-05" db="UniProtKB">
        <authorList>
            <consortium name="EnsemblMetazoa"/>
        </authorList>
    </citation>
    <scope>IDENTIFICATION</scope>
    <source>
        <strain evidence="4">wikel</strain>
    </source>
</reference>
<dbReference type="EMBL" id="ABJB010265176">
    <property type="status" value="NOT_ANNOTATED_CDS"/>
    <property type="molecule type" value="Genomic_DNA"/>
</dbReference>
<keyword evidence="2" id="KW-0732">Signal</keyword>
<evidence type="ECO:0000256" key="2">
    <source>
        <dbReference type="SAM" id="SignalP"/>
    </source>
</evidence>
<dbReference type="AlphaFoldDB" id="B7QEM4"/>
<evidence type="ECO:0000313" key="4">
    <source>
        <dbReference type="EnsemblMetazoa" id="ISCW013119-PA"/>
    </source>
</evidence>
<dbReference type="VEuPathDB" id="VectorBase:ISCI013119"/>
<organism>
    <name type="scientific">Ixodes scapularis</name>
    <name type="common">Black-legged tick</name>
    <name type="synonym">Deer tick</name>
    <dbReference type="NCBI Taxonomy" id="6945"/>
    <lineage>
        <taxon>Eukaryota</taxon>
        <taxon>Metazoa</taxon>
        <taxon>Ecdysozoa</taxon>
        <taxon>Arthropoda</taxon>
        <taxon>Chelicerata</taxon>
        <taxon>Arachnida</taxon>
        <taxon>Acari</taxon>
        <taxon>Parasitiformes</taxon>
        <taxon>Ixodida</taxon>
        <taxon>Ixodoidea</taxon>
        <taxon>Ixodidae</taxon>
        <taxon>Ixodinae</taxon>
        <taxon>Ixodes</taxon>
    </lineage>
</organism>
<dbReference type="EMBL" id="DS921728">
    <property type="protein sequence ID" value="EEC17296.1"/>
    <property type="molecule type" value="Genomic_DNA"/>
</dbReference>
<name>B7QEM4_IXOSC</name>
<gene>
    <name evidence="4" type="primary">8040110</name>
    <name evidence="3" type="ORF">IscW_ISCW013119</name>
</gene>
<accession>B7QEM4</accession>
<protein>
    <submittedName>
        <fullName evidence="3 4">Uncharacterized protein</fullName>
    </submittedName>
</protein>
<dbReference type="VEuPathDB" id="VectorBase:ISCW013119"/>
<dbReference type="EnsemblMetazoa" id="ISCW013119-RA">
    <property type="protein sequence ID" value="ISCW013119-PA"/>
    <property type="gene ID" value="ISCW013119"/>
</dbReference>
<sequence length="152" mass="16709">MKNALILLLATMVTLTHGATESAAPESPPPEGGKDGNSTVQGRIWPLPGHVVYPVVKPVVPVVPVVEPVYPVVQPVYPVVKPVYPAYSPCRYRCSLRHCELYQCHYKCIRRSDCFGTLGELDARKGNTKAEINVSRPVSQKVDAFDYVPPKP</sequence>
<evidence type="ECO:0000313" key="5">
    <source>
        <dbReference type="Proteomes" id="UP000001555"/>
    </source>
</evidence>
<proteinExistence type="predicted"/>
<dbReference type="PaxDb" id="6945-B7QEM4"/>
<evidence type="ECO:0000313" key="3">
    <source>
        <dbReference type="EMBL" id="EEC17296.1"/>
    </source>
</evidence>
<feature type="chain" id="PRO_5014568320" evidence="2">
    <location>
        <begin position="19"/>
        <end position="152"/>
    </location>
</feature>